<organism evidence="1 2">
    <name type="scientific">Salarchaeum japonicum</name>
    <dbReference type="NCBI Taxonomy" id="555573"/>
    <lineage>
        <taxon>Archaea</taxon>
        <taxon>Methanobacteriati</taxon>
        <taxon>Methanobacteriota</taxon>
        <taxon>Stenosarchaea group</taxon>
        <taxon>Halobacteria</taxon>
        <taxon>Halobacteriales</taxon>
        <taxon>Halobacteriaceae</taxon>
    </lineage>
</organism>
<dbReference type="InterPro" id="IPR036388">
    <property type="entry name" value="WH-like_DNA-bd_sf"/>
</dbReference>
<dbReference type="Proteomes" id="UP001500194">
    <property type="component" value="Unassembled WGS sequence"/>
</dbReference>
<evidence type="ECO:0000313" key="1">
    <source>
        <dbReference type="EMBL" id="GAA0657589.1"/>
    </source>
</evidence>
<dbReference type="InterPro" id="IPR036390">
    <property type="entry name" value="WH_DNA-bd_sf"/>
</dbReference>
<proteinExistence type="predicted"/>
<evidence type="ECO:0000313" key="2">
    <source>
        <dbReference type="Proteomes" id="UP001500194"/>
    </source>
</evidence>
<accession>A0AAV3T427</accession>
<dbReference type="CDD" id="cd00090">
    <property type="entry name" value="HTH_ARSR"/>
    <property type="match status" value="1"/>
</dbReference>
<dbReference type="Gene3D" id="1.10.10.10">
    <property type="entry name" value="Winged helix-like DNA-binding domain superfamily/Winged helix DNA-binding domain"/>
    <property type="match status" value="1"/>
</dbReference>
<gene>
    <name evidence="1" type="ORF">GCM10009019_22250</name>
</gene>
<dbReference type="GeneID" id="68573094"/>
<protein>
    <submittedName>
        <fullName evidence="1">Winged helix-turn-helix domain-containing protein</fullName>
    </submittedName>
</protein>
<comment type="caution">
    <text evidence="1">The sequence shown here is derived from an EMBL/GenBank/DDBJ whole genome shotgun (WGS) entry which is preliminary data.</text>
</comment>
<dbReference type="EMBL" id="BAAADU010000002">
    <property type="protein sequence ID" value="GAA0657589.1"/>
    <property type="molecule type" value="Genomic_DNA"/>
</dbReference>
<dbReference type="InterPro" id="IPR011991">
    <property type="entry name" value="ArsR-like_HTH"/>
</dbReference>
<dbReference type="Pfam" id="PF12840">
    <property type="entry name" value="HTH_20"/>
    <property type="match status" value="1"/>
</dbReference>
<keyword evidence="2" id="KW-1185">Reference proteome</keyword>
<dbReference type="AlphaFoldDB" id="A0AAV3T427"/>
<reference evidence="1 2" key="1">
    <citation type="journal article" date="2019" name="Int. J. Syst. Evol. Microbiol.">
        <title>The Global Catalogue of Microorganisms (GCM) 10K type strain sequencing project: providing services to taxonomists for standard genome sequencing and annotation.</title>
        <authorList>
            <consortium name="The Broad Institute Genomics Platform"/>
            <consortium name="The Broad Institute Genome Sequencing Center for Infectious Disease"/>
            <person name="Wu L."/>
            <person name="Ma J."/>
        </authorList>
    </citation>
    <scope>NUCLEOTIDE SEQUENCE [LARGE SCALE GENOMIC DNA]</scope>
    <source>
        <strain evidence="1 2">JCM 16327</strain>
    </source>
</reference>
<name>A0AAV3T427_9EURY</name>
<dbReference type="RefSeq" id="WP_227259686.1">
    <property type="nucleotide sequence ID" value="NZ_BAAADU010000002.1"/>
</dbReference>
<dbReference type="SUPFAM" id="SSF46785">
    <property type="entry name" value="Winged helix' DNA-binding domain"/>
    <property type="match status" value="1"/>
</dbReference>
<sequence>MCEDERVVLSLLDDEYAREILKETSVEPLSAKALTERCDASPPTIYRRLDRLQEQDLVVERQRLSADGNHHAVYSATFERAVVELESGDLAVEVFVRDDPADQFTQLFEGLR</sequence>